<sequence length="67" mass="7613">MVDVPIDNPKPRNSWSLSNSTFENYYYKPVDQRVKDATIVNTAFGNVIKKIVIFEATAIVICTAYNQ</sequence>
<dbReference type="EMBL" id="KZ303866">
    <property type="protein sequence ID" value="PHZ08308.1"/>
    <property type="molecule type" value="Genomic_DNA"/>
</dbReference>
<keyword evidence="2" id="KW-1185">Reference proteome</keyword>
<dbReference type="AlphaFoldDB" id="A0A2G4SHQ8"/>
<protein>
    <submittedName>
        <fullName evidence="1">Uncharacterized protein</fullName>
    </submittedName>
</protein>
<accession>A0A2G4SHQ8</accession>
<organism evidence="1 2">
    <name type="scientific">Rhizopus microsporus ATCC 52813</name>
    <dbReference type="NCBI Taxonomy" id="1340429"/>
    <lineage>
        <taxon>Eukaryota</taxon>
        <taxon>Fungi</taxon>
        <taxon>Fungi incertae sedis</taxon>
        <taxon>Mucoromycota</taxon>
        <taxon>Mucoromycotina</taxon>
        <taxon>Mucoromycetes</taxon>
        <taxon>Mucorales</taxon>
        <taxon>Mucorineae</taxon>
        <taxon>Rhizopodaceae</taxon>
        <taxon>Rhizopus</taxon>
    </lineage>
</organism>
<gene>
    <name evidence="1" type="ORF">RHIMIDRAFT_77665</name>
</gene>
<evidence type="ECO:0000313" key="2">
    <source>
        <dbReference type="Proteomes" id="UP000242254"/>
    </source>
</evidence>
<reference evidence="1 2" key="1">
    <citation type="journal article" date="2016" name="Proc. Natl. Acad. Sci. U.S.A.">
        <title>Lipid metabolic changes in an early divergent fungus govern the establishment of a mutualistic symbiosis with endobacteria.</title>
        <authorList>
            <person name="Lastovetsky O.A."/>
            <person name="Gaspar M.L."/>
            <person name="Mondo S.J."/>
            <person name="LaButti K.M."/>
            <person name="Sandor L."/>
            <person name="Grigoriev I.V."/>
            <person name="Henry S.A."/>
            <person name="Pawlowska T.E."/>
        </authorList>
    </citation>
    <scope>NUCLEOTIDE SEQUENCE [LARGE SCALE GENOMIC DNA]</scope>
    <source>
        <strain evidence="1 2">ATCC 52813</strain>
    </source>
</reference>
<dbReference type="RefSeq" id="XP_023462016.1">
    <property type="nucleotide sequence ID" value="XM_023615678.1"/>
</dbReference>
<proteinExistence type="predicted"/>
<evidence type="ECO:0000313" key="1">
    <source>
        <dbReference type="EMBL" id="PHZ08308.1"/>
    </source>
</evidence>
<name>A0A2G4SHQ8_RHIZD</name>
<dbReference type="GeneID" id="35446666"/>
<dbReference type="Proteomes" id="UP000242254">
    <property type="component" value="Unassembled WGS sequence"/>
</dbReference>